<dbReference type="InterPro" id="IPR001810">
    <property type="entry name" value="F-box_dom"/>
</dbReference>
<reference evidence="2" key="1">
    <citation type="journal article" date="2022" name="Plant J.">
        <title>Strategies of tolerance reflected in two North American maple genomes.</title>
        <authorList>
            <person name="McEvoy S.L."/>
            <person name="Sezen U.U."/>
            <person name="Trouern-Trend A."/>
            <person name="McMahon S.M."/>
            <person name="Schaberg P.G."/>
            <person name="Yang J."/>
            <person name="Wegrzyn J.L."/>
            <person name="Swenson N.G."/>
        </authorList>
    </citation>
    <scope>NUCLEOTIDE SEQUENCE</scope>
    <source>
        <strain evidence="2">NS2018</strain>
    </source>
</reference>
<dbReference type="InterPro" id="IPR053781">
    <property type="entry name" value="F-box_AtFBL13-like"/>
</dbReference>
<protein>
    <recommendedName>
        <fullName evidence="1">F-box domain-containing protein</fullName>
    </recommendedName>
</protein>
<dbReference type="PANTHER" id="PTHR34145:SF28">
    <property type="entry name" value="F-BOX DOMAIN-CONTAINING PROTEIN"/>
    <property type="match status" value="1"/>
</dbReference>
<organism evidence="2 3">
    <name type="scientific">Acer saccharum</name>
    <name type="common">Sugar maple</name>
    <dbReference type="NCBI Taxonomy" id="4024"/>
    <lineage>
        <taxon>Eukaryota</taxon>
        <taxon>Viridiplantae</taxon>
        <taxon>Streptophyta</taxon>
        <taxon>Embryophyta</taxon>
        <taxon>Tracheophyta</taxon>
        <taxon>Spermatophyta</taxon>
        <taxon>Magnoliopsida</taxon>
        <taxon>eudicotyledons</taxon>
        <taxon>Gunneridae</taxon>
        <taxon>Pentapetalae</taxon>
        <taxon>rosids</taxon>
        <taxon>malvids</taxon>
        <taxon>Sapindales</taxon>
        <taxon>Sapindaceae</taxon>
        <taxon>Hippocastanoideae</taxon>
        <taxon>Acereae</taxon>
        <taxon>Acer</taxon>
    </lineage>
</organism>
<dbReference type="Proteomes" id="UP001168877">
    <property type="component" value="Unassembled WGS sequence"/>
</dbReference>
<feature type="domain" description="F-box" evidence="1">
    <location>
        <begin position="8"/>
        <end position="60"/>
    </location>
</feature>
<dbReference type="Gene3D" id="1.20.1280.50">
    <property type="match status" value="1"/>
</dbReference>
<gene>
    <name evidence="2" type="ORF">LWI29_003583</name>
</gene>
<accession>A0AA39RP97</accession>
<dbReference type="CDD" id="cd22160">
    <property type="entry name" value="F-box_AtFBL13-like"/>
    <property type="match status" value="1"/>
</dbReference>
<dbReference type="InterPro" id="IPR055411">
    <property type="entry name" value="LRR_FXL15/At3g58940/PEG3-like"/>
</dbReference>
<dbReference type="SUPFAM" id="SSF52058">
    <property type="entry name" value="L domain-like"/>
    <property type="match status" value="1"/>
</dbReference>
<dbReference type="SUPFAM" id="SSF81383">
    <property type="entry name" value="F-box domain"/>
    <property type="match status" value="1"/>
</dbReference>
<dbReference type="InterPro" id="IPR053772">
    <property type="entry name" value="At1g61320/At1g61330-like"/>
</dbReference>
<reference evidence="2" key="2">
    <citation type="submission" date="2023-06" db="EMBL/GenBank/DDBJ databases">
        <authorList>
            <person name="Swenson N.G."/>
            <person name="Wegrzyn J.L."/>
            <person name="Mcevoy S.L."/>
        </authorList>
    </citation>
    <scope>NUCLEOTIDE SEQUENCE</scope>
    <source>
        <strain evidence="2">NS2018</strain>
        <tissue evidence="2">Leaf</tissue>
    </source>
</reference>
<dbReference type="AlphaFoldDB" id="A0AA39RP97"/>
<dbReference type="Pfam" id="PF23622">
    <property type="entry name" value="LRR_At1g61320_AtMIF1"/>
    <property type="match status" value="1"/>
</dbReference>
<proteinExistence type="predicted"/>
<comment type="caution">
    <text evidence="2">The sequence shown here is derived from an EMBL/GenBank/DDBJ whole genome shotgun (WGS) entry which is preliminary data.</text>
</comment>
<keyword evidence="3" id="KW-1185">Reference proteome</keyword>
<dbReference type="Pfam" id="PF24758">
    <property type="entry name" value="LRR_At5g56370"/>
    <property type="match status" value="1"/>
</dbReference>
<evidence type="ECO:0000313" key="2">
    <source>
        <dbReference type="EMBL" id="KAK0578003.1"/>
    </source>
</evidence>
<dbReference type="Gene3D" id="3.80.10.10">
    <property type="entry name" value="Ribonuclease Inhibitor"/>
    <property type="match status" value="1"/>
</dbReference>
<dbReference type="EMBL" id="JAUESC010000385">
    <property type="protein sequence ID" value="KAK0578003.1"/>
    <property type="molecule type" value="Genomic_DNA"/>
</dbReference>
<dbReference type="InterPro" id="IPR032675">
    <property type="entry name" value="LRR_dom_sf"/>
</dbReference>
<dbReference type="PANTHER" id="PTHR34145">
    <property type="entry name" value="OS02G0105600 PROTEIN"/>
    <property type="match status" value="1"/>
</dbReference>
<evidence type="ECO:0000259" key="1">
    <source>
        <dbReference type="PROSITE" id="PS50181"/>
    </source>
</evidence>
<evidence type="ECO:0000313" key="3">
    <source>
        <dbReference type="Proteomes" id="UP001168877"/>
    </source>
</evidence>
<name>A0AA39RP97_ACESA</name>
<sequence>MGDQIGMVDRISELPDFIIHHIMSYLSTKEVAQTCVLSKRWNHLRTSFPILDFDQIYFRGDLAERNMYTFSVREKRRFCKFIGYVDASLLRFCELKFSMQKFRLSMSLFDVEGVTSFLDKWIELAVANEVQELDFNVEVNGGSRYSLPATIFSAKLVTTLKLSGCNLEQSSDTIRFHSLKKLALHRVHIGEQMVHKFISECPSLEDLILSRIGDFKRVCVSHAPKLKTVTIDECFELESIEIVAPSLQQCTLAYIRKSCLIDMAGCPHLNSLKLVEVDIEIHDLISKIPLLEKLIIQNCDEITEFEFSSNRLKDLQILRCYNMDGIVVDAPNLLSFSLECRDVPFCFSINGSRQCSCKLKFLIKLDTEGDILILTWFNIIKEEFLGVVHQVKELRMSINIMTPLDSFSLDEFRNRSPSLPREVENLIIDVWNIRNIPPSKYVALLDCSLWVCFPRILSIELKRSCFPLISIDCLELKRRKQSIEFIKFFYEMMINRDTKCCNSHIIKCWRHYLKDFKIDSFVPYKDPKPLHVDNLIAELPGLPDGTIRFHLDWCFSLHIDEAYVTGPSLLNRSSMLI</sequence>
<dbReference type="InterPro" id="IPR055357">
    <property type="entry name" value="LRR_At1g61320_AtMIF1"/>
</dbReference>
<dbReference type="InterPro" id="IPR036047">
    <property type="entry name" value="F-box-like_dom_sf"/>
</dbReference>
<dbReference type="Pfam" id="PF00646">
    <property type="entry name" value="F-box"/>
    <property type="match status" value="1"/>
</dbReference>
<dbReference type="PROSITE" id="PS50181">
    <property type="entry name" value="FBOX"/>
    <property type="match status" value="1"/>
</dbReference>